<sequence length="75" mass="7685">MGVKTYQILTTATAARRGDELGRVVLGGQGLPLPPLPGAAVTPAAPIALLYDSGRHRLQHMSSAAAEVPLPVDAT</sequence>
<reference evidence="1 2" key="1">
    <citation type="submission" date="2019-11" db="EMBL/GenBank/DDBJ databases">
        <title>Whole genome sequence of Oryza granulata.</title>
        <authorList>
            <person name="Li W."/>
        </authorList>
    </citation>
    <scope>NUCLEOTIDE SEQUENCE [LARGE SCALE GENOMIC DNA]</scope>
    <source>
        <strain evidence="2">cv. Menghai</strain>
        <tissue evidence="1">Leaf</tissue>
    </source>
</reference>
<keyword evidence="2" id="KW-1185">Reference proteome</keyword>
<organism evidence="1 2">
    <name type="scientific">Oryza meyeriana var. granulata</name>
    <dbReference type="NCBI Taxonomy" id="110450"/>
    <lineage>
        <taxon>Eukaryota</taxon>
        <taxon>Viridiplantae</taxon>
        <taxon>Streptophyta</taxon>
        <taxon>Embryophyta</taxon>
        <taxon>Tracheophyta</taxon>
        <taxon>Spermatophyta</taxon>
        <taxon>Magnoliopsida</taxon>
        <taxon>Liliopsida</taxon>
        <taxon>Poales</taxon>
        <taxon>Poaceae</taxon>
        <taxon>BOP clade</taxon>
        <taxon>Oryzoideae</taxon>
        <taxon>Oryzeae</taxon>
        <taxon>Oryzinae</taxon>
        <taxon>Oryza</taxon>
        <taxon>Oryza meyeriana</taxon>
    </lineage>
</organism>
<comment type="caution">
    <text evidence="1">The sequence shown here is derived from an EMBL/GenBank/DDBJ whole genome shotgun (WGS) entry which is preliminary data.</text>
</comment>
<evidence type="ECO:0000313" key="1">
    <source>
        <dbReference type="EMBL" id="KAF0888724.1"/>
    </source>
</evidence>
<gene>
    <name evidence="1" type="ORF">E2562_016764</name>
</gene>
<name>A0A6G1BLU1_9ORYZ</name>
<proteinExistence type="predicted"/>
<dbReference type="Proteomes" id="UP000479710">
    <property type="component" value="Unassembled WGS sequence"/>
</dbReference>
<dbReference type="AlphaFoldDB" id="A0A6G1BLU1"/>
<dbReference type="EMBL" id="SPHZ02000012">
    <property type="protein sequence ID" value="KAF0888724.1"/>
    <property type="molecule type" value="Genomic_DNA"/>
</dbReference>
<evidence type="ECO:0000313" key="2">
    <source>
        <dbReference type="Proteomes" id="UP000479710"/>
    </source>
</evidence>
<accession>A0A6G1BLU1</accession>
<protein>
    <submittedName>
        <fullName evidence="1">Uncharacterized protein</fullName>
    </submittedName>
</protein>